<dbReference type="Proteomes" id="UP001208570">
    <property type="component" value="Unassembled WGS sequence"/>
</dbReference>
<keyword evidence="2" id="KW-1185">Reference proteome</keyword>
<comment type="caution">
    <text evidence="1">The sequence shown here is derived from an EMBL/GenBank/DDBJ whole genome shotgun (WGS) entry which is preliminary data.</text>
</comment>
<evidence type="ECO:0000313" key="1">
    <source>
        <dbReference type="EMBL" id="KAK2150081.1"/>
    </source>
</evidence>
<sequence length="100" mass="11061">MNILCTVVNLRTTIVYYKPIDSPHCILKADVTPSQRVNDTPHDPRIGLHEKDRIVTAAHCDCMAGLGFRQRCGSRLKQQYVLVTPDVGVPSCHATGTMTL</sequence>
<organism evidence="1 2">
    <name type="scientific">Paralvinella palmiformis</name>
    <dbReference type="NCBI Taxonomy" id="53620"/>
    <lineage>
        <taxon>Eukaryota</taxon>
        <taxon>Metazoa</taxon>
        <taxon>Spiralia</taxon>
        <taxon>Lophotrochozoa</taxon>
        <taxon>Annelida</taxon>
        <taxon>Polychaeta</taxon>
        <taxon>Sedentaria</taxon>
        <taxon>Canalipalpata</taxon>
        <taxon>Terebellida</taxon>
        <taxon>Terebelliformia</taxon>
        <taxon>Alvinellidae</taxon>
        <taxon>Paralvinella</taxon>
    </lineage>
</organism>
<dbReference type="EMBL" id="JAODUP010000424">
    <property type="protein sequence ID" value="KAK2150081.1"/>
    <property type="molecule type" value="Genomic_DNA"/>
</dbReference>
<proteinExistence type="predicted"/>
<dbReference type="PANTHER" id="PTHR47526">
    <property type="entry name" value="ATP-DEPENDENT DNA HELICASE"/>
    <property type="match status" value="1"/>
</dbReference>
<protein>
    <submittedName>
        <fullName evidence="1">Uncharacterized protein</fullName>
    </submittedName>
</protein>
<evidence type="ECO:0000313" key="2">
    <source>
        <dbReference type="Proteomes" id="UP001208570"/>
    </source>
</evidence>
<dbReference type="AlphaFoldDB" id="A0AAD9JCJ2"/>
<dbReference type="PANTHER" id="PTHR47526:SF3">
    <property type="entry name" value="PHD-TYPE DOMAIN-CONTAINING PROTEIN"/>
    <property type="match status" value="1"/>
</dbReference>
<reference evidence="1" key="1">
    <citation type="journal article" date="2023" name="Mol. Biol. Evol.">
        <title>Third-Generation Sequencing Reveals the Adaptive Role of the Epigenome in Three Deep-Sea Polychaetes.</title>
        <authorList>
            <person name="Perez M."/>
            <person name="Aroh O."/>
            <person name="Sun Y."/>
            <person name="Lan Y."/>
            <person name="Juniper S.K."/>
            <person name="Young C.R."/>
            <person name="Angers B."/>
            <person name="Qian P.Y."/>
        </authorList>
    </citation>
    <scope>NUCLEOTIDE SEQUENCE</scope>
    <source>
        <strain evidence="1">P08H-3</strain>
    </source>
</reference>
<name>A0AAD9JCJ2_9ANNE</name>
<gene>
    <name evidence="1" type="ORF">LSH36_424g00047</name>
</gene>
<accession>A0AAD9JCJ2</accession>